<protein>
    <recommendedName>
        <fullName evidence="1">CinA-like protein</fullName>
    </recommendedName>
</protein>
<proteinExistence type="inferred from homology"/>
<dbReference type="InterPro" id="IPR050101">
    <property type="entry name" value="CinA"/>
</dbReference>
<accession>A0A2K8SMS9</accession>
<dbReference type="PIRSF" id="PIRSF006728">
    <property type="entry name" value="CinA"/>
    <property type="match status" value="1"/>
</dbReference>
<evidence type="ECO:0000259" key="2">
    <source>
        <dbReference type="SMART" id="SM00852"/>
    </source>
</evidence>
<sequence>MGIGHWALIISPSASPAPPAAPAPSPPAPNSLLPFPNPMSAEIICVGTELLLGDILNGNAQFLAQQLAQLGIPHYYQTVVGDNPERLKQVIEIAISRAQILIFTGGLGPTPDDLTCETIADFFKVPLVERSDIIEDITQKFAQRGRVMSPSNRKQALIPQGAEILPNPTGTAPGIIWQPRPEITIFTFPGIPSEMHLMWEETAVPFLKSQGWGKEIIYSRSLKFWGIGESALAEKVASYLKLPNPTVAPYAGKGEVRLRVSAKATSEAAAEDLIAPIEKQLKEIAGLDFYGVNNDTLASVVGQLLRASKETLSVAESCTGGGLGQMLTEISGSSDYFWGGVISYDNSVKVGLLGVNQEDLDKFGAVSAIVAEQMAVGVKTRLATTWGLSITGIAGPNGGTDTKPVGLVYIGLAGPKDEVTSFEYQFGTVRGRALIRHVSANAALDNLRRKLLTR</sequence>
<dbReference type="InterPro" id="IPR001453">
    <property type="entry name" value="MoaB/Mog_dom"/>
</dbReference>
<dbReference type="NCBIfam" id="TIGR00177">
    <property type="entry name" value="molyb_syn"/>
    <property type="match status" value="1"/>
</dbReference>
<dbReference type="Pfam" id="PF18146">
    <property type="entry name" value="CinA_KH"/>
    <property type="match status" value="1"/>
</dbReference>
<feature type="domain" description="MoaB/Mog" evidence="2">
    <location>
        <begin position="42"/>
        <end position="210"/>
    </location>
</feature>
<dbReference type="PANTHER" id="PTHR13939:SF0">
    <property type="entry name" value="NMN AMIDOHYDROLASE-LIKE PROTEIN YFAY"/>
    <property type="match status" value="1"/>
</dbReference>
<dbReference type="SUPFAM" id="SSF53218">
    <property type="entry name" value="Molybdenum cofactor biosynthesis proteins"/>
    <property type="match status" value="1"/>
</dbReference>
<dbReference type="Gene3D" id="3.90.950.20">
    <property type="entry name" value="CinA-like"/>
    <property type="match status" value="1"/>
</dbReference>
<dbReference type="HAMAP" id="MF_00226_B">
    <property type="entry name" value="CinA_B"/>
    <property type="match status" value="1"/>
</dbReference>
<evidence type="ECO:0000313" key="3">
    <source>
        <dbReference type="EMBL" id="AUB36739.1"/>
    </source>
</evidence>
<dbReference type="NCBIfam" id="TIGR00200">
    <property type="entry name" value="cinA_nterm"/>
    <property type="match status" value="1"/>
</dbReference>
<dbReference type="AlphaFoldDB" id="A0A2K8SMS9"/>
<dbReference type="SUPFAM" id="SSF142433">
    <property type="entry name" value="CinA-like"/>
    <property type="match status" value="1"/>
</dbReference>
<dbReference type="InterPro" id="IPR036653">
    <property type="entry name" value="CinA-like_C"/>
</dbReference>
<dbReference type="InterPro" id="IPR008135">
    <property type="entry name" value="Competence-induced_CinA"/>
</dbReference>
<comment type="similarity">
    <text evidence="1">Belongs to the CinA family.</text>
</comment>
<dbReference type="Proteomes" id="UP000232003">
    <property type="component" value="Chromosome"/>
</dbReference>
<reference evidence="3 4" key="1">
    <citation type="submission" date="2017-11" db="EMBL/GenBank/DDBJ databases">
        <title>Complete genome of a free-living desiccation-tolerant cyanobacterium and its photosynthetic adaptation to extreme terrestrial habitat.</title>
        <authorList>
            <person name="Shang J."/>
        </authorList>
    </citation>
    <scope>NUCLEOTIDE SEQUENCE [LARGE SCALE GENOMIC DNA]</scope>
    <source>
        <strain evidence="3 4">CCNUN1</strain>
    </source>
</reference>
<gene>
    <name evidence="3" type="ORF">COO91_02662</name>
</gene>
<evidence type="ECO:0000256" key="1">
    <source>
        <dbReference type="HAMAP-Rule" id="MF_00226"/>
    </source>
</evidence>
<keyword evidence="4" id="KW-1185">Reference proteome</keyword>
<dbReference type="Pfam" id="PF00994">
    <property type="entry name" value="MoCF_biosynth"/>
    <property type="match status" value="1"/>
</dbReference>
<dbReference type="InterPro" id="IPR036425">
    <property type="entry name" value="MoaB/Mog-like_dom_sf"/>
</dbReference>
<dbReference type="SMART" id="SM00852">
    <property type="entry name" value="MoCF_biosynth"/>
    <property type="match status" value="1"/>
</dbReference>
<dbReference type="NCBIfam" id="NF001813">
    <property type="entry name" value="PRK00549.1"/>
    <property type="match status" value="1"/>
</dbReference>
<dbReference type="Gene3D" id="3.30.70.2860">
    <property type="match status" value="1"/>
</dbReference>
<dbReference type="InterPro" id="IPR008136">
    <property type="entry name" value="CinA_C"/>
</dbReference>
<dbReference type="Pfam" id="PF02464">
    <property type="entry name" value="CinA"/>
    <property type="match status" value="1"/>
</dbReference>
<dbReference type="EMBL" id="CP024785">
    <property type="protein sequence ID" value="AUB36739.1"/>
    <property type="molecule type" value="Genomic_DNA"/>
</dbReference>
<dbReference type="Gene3D" id="3.40.980.10">
    <property type="entry name" value="MoaB/Mog-like domain"/>
    <property type="match status" value="1"/>
</dbReference>
<dbReference type="CDD" id="cd00885">
    <property type="entry name" value="cinA"/>
    <property type="match status" value="1"/>
</dbReference>
<dbReference type="InterPro" id="IPR041424">
    <property type="entry name" value="CinA_KH"/>
</dbReference>
<organism evidence="3 4">
    <name type="scientific">Nostoc flagelliforme CCNUN1</name>
    <dbReference type="NCBI Taxonomy" id="2038116"/>
    <lineage>
        <taxon>Bacteria</taxon>
        <taxon>Bacillati</taxon>
        <taxon>Cyanobacteriota</taxon>
        <taxon>Cyanophyceae</taxon>
        <taxon>Nostocales</taxon>
        <taxon>Nostocaceae</taxon>
        <taxon>Nostoc</taxon>
    </lineage>
</organism>
<name>A0A2K8SMS9_9NOSO</name>
<dbReference type="KEGG" id="nfl:COO91_02662"/>
<evidence type="ECO:0000313" key="4">
    <source>
        <dbReference type="Proteomes" id="UP000232003"/>
    </source>
</evidence>
<dbReference type="NCBIfam" id="TIGR00199">
    <property type="entry name" value="PncC_domain"/>
    <property type="match status" value="1"/>
</dbReference>
<dbReference type="PANTHER" id="PTHR13939">
    <property type="entry name" value="NICOTINAMIDE-NUCLEOTIDE AMIDOHYDROLASE PNCC"/>
    <property type="match status" value="1"/>
</dbReference>